<accession>A0A2H3CR83</accession>
<reference evidence="2" key="1">
    <citation type="journal article" date="2017" name="Nat. Ecol. Evol.">
        <title>Genome expansion and lineage-specific genetic innovations in the forest pathogenic fungi Armillaria.</title>
        <authorList>
            <person name="Sipos G."/>
            <person name="Prasanna A.N."/>
            <person name="Walter M.C."/>
            <person name="O'Connor E."/>
            <person name="Balint B."/>
            <person name="Krizsan K."/>
            <person name="Kiss B."/>
            <person name="Hess J."/>
            <person name="Varga T."/>
            <person name="Slot J."/>
            <person name="Riley R."/>
            <person name="Boka B."/>
            <person name="Rigling D."/>
            <person name="Barry K."/>
            <person name="Lee J."/>
            <person name="Mihaltcheva S."/>
            <person name="LaButti K."/>
            <person name="Lipzen A."/>
            <person name="Waldron R."/>
            <person name="Moloney N.M."/>
            <person name="Sperisen C."/>
            <person name="Kredics L."/>
            <person name="Vagvoelgyi C."/>
            <person name="Patrignani A."/>
            <person name="Fitzpatrick D."/>
            <person name="Nagy I."/>
            <person name="Doyle S."/>
            <person name="Anderson J.B."/>
            <person name="Grigoriev I.V."/>
            <person name="Gueldener U."/>
            <person name="Muensterkoetter M."/>
            <person name="Nagy L.G."/>
        </authorList>
    </citation>
    <scope>NUCLEOTIDE SEQUENCE [LARGE SCALE GENOMIC DNA]</scope>
    <source>
        <strain evidence="2">Ar21-2</strain>
    </source>
</reference>
<dbReference type="Proteomes" id="UP000217790">
    <property type="component" value="Unassembled WGS sequence"/>
</dbReference>
<gene>
    <name evidence="1" type="ORF">ARMGADRAFT_559524</name>
</gene>
<dbReference type="InParanoid" id="A0A2H3CR83"/>
<sequence>MPNQLNTFDQPNGRLLWCENAVTFNEKASHVRIQGRPSLGCSVDLYIASKFIGPDLRYWYQESARDIRPCPIGHLSKFNINAMAITKTLALTDFLITSFSLCPAFNAVTDNSFTPIAFRFPRDGPVPLIGSGRDPPLGKRLGAERLQRVPIS</sequence>
<dbReference type="EMBL" id="KZ293690">
    <property type="protein sequence ID" value="PBK85561.1"/>
    <property type="molecule type" value="Genomic_DNA"/>
</dbReference>
<proteinExistence type="predicted"/>
<dbReference type="AlphaFoldDB" id="A0A2H3CR83"/>
<evidence type="ECO:0000313" key="2">
    <source>
        <dbReference type="Proteomes" id="UP000217790"/>
    </source>
</evidence>
<name>A0A2H3CR83_ARMGA</name>
<keyword evidence="2" id="KW-1185">Reference proteome</keyword>
<organism evidence="1 2">
    <name type="scientific">Armillaria gallica</name>
    <name type="common">Bulbous honey fungus</name>
    <name type="synonym">Armillaria bulbosa</name>
    <dbReference type="NCBI Taxonomy" id="47427"/>
    <lineage>
        <taxon>Eukaryota</taxon>
        <taxon>Fungi</taxon>
        <taxon>Dikarya</taxon>
        <taxon>Basidiomycota</taxon>
        <taxon>Agaricomycotina</taxon>
        <taxon>Agaricomycetes</taxon>
        <taxon>Agaricomycetidae</taxon>
        <taxon>Agaricales</taxon>
        <taxon>Marasmiineae</taxon>
        <taxon>Physalacriaceae</taxon>
        <taxon>Armillaria</taxon>
    </lineage>
</organism>
<evidence type="ECO:0000313" key="1">
    <source>
        <dbReference type="EMBL" id="PBK85561.1"/>
    </source>
</evidence>
<protein>
    <submittedName>
        <fullName evidence="1">Uncharacterized protein</fullName>
    </submittedName>
</protein>